<evidence type="ECO:0000256" key="3">
    <source>
        <dbReference type="ARBA" id="ARBA00022692"/>
    </source>
</evidence>
<dbReference type="GO" id="GO:0003400">
    <property type="term" value="P:regulation of COPII vesicle coating"/>
    <property type="evidence" value="ECO:0007669"/>
    <property type="project" value="UniProtKB-UniRule"/>
</dbReference>
<evidence type="ECO:0000256" key="5">
    <source>
        <dbReference type="ARBA" id="ARBA00022824"/>
    </source>
</evidence>
<evidence type="ECO:0000313" key="13">
    <source>
        <dbReference type="Proteomes" id="UP001362899"/>
    </source>
</evidence>
<proteinExistence type="inferred from homology"/>
<name>A0AAV5RJZ0_STABA</name>
<protein>
    <recommendedName>
        <fullName evidence="10">Guanine nucleotide-exchange factor SEC12</fullName>
    </recommendedName>
</protein>
<dbReference type="GO" id="GO:0006888">
    <property type="term" value="P:endoplasmic reticulum to Golgi vesicle-mediated transport"/>
    <property type="evidence" value="ECO:0007669"/>
    <property type="project" value="UniProtKB-UniRule"/>
</dbReference>
<feature type="region of interest" description="Disordered" evidence="11">
    <location>
        <begin position="431"/>
        <end position="455"/>
    </location>
</feature>
<evidence type="ECO:0000256" key="4">
    <source>
        <dbReference type="ARBA" id="ARBA00022737"/>
    </source>
</evidence>
<dbReference type="InterPro" id="IPR045260">
    <property type="entry name" value="Sec12-like"/>
</dbReference>
<dbReference type="SUPFAM" id="SSF50998">
    <property type="entry name" value="Quinoprotein alcohol dehydrogenase-like"/>
    <property type="match status" value="1"/>
</dbReference>
<dbReference type="GO" id="GO:0000139">
    <property type="term" value="C:Golgi membrane"/>
    <property type="evidence" value="ECO:0007669"/>
    <property type="project" value="UniProtKB-SubCell"/>
</dbReference>
<evidence type="ECO:0000256" key="10">
    <source>
        <dbReference type="RuleBase" id="RU369019"/>
    </source>
</evidence>
<keyword evidence="8 10" id="KW-1133">Transmembrane helix</keyword>
<comment type="function">
    <text evidence="10">Guanine nucleotide-exchange factor (GEF) required for the formation or budding of transport vesicles from the ER.</text>
</comment>
<dbReference type="GO" id="GO:0005789">
    <property type="term" value="C:endoplasmic reticulum membrane"/>
    <property type="evidence" value="ECO:0007669"/>
    <property type="project" value="UniProtKB-SubCell"/>
</dbReference>
<comment type="subcellular location">
    <subcellularLocation>
        <location evidence="10">Endoplasmic reticulum membrane</location>
        <topology evidence="10">Single-pass type II membrane protein</topology>
    </subcellularLocation>
    <subcellularLocation>
        <location evidence="10">Golgi apparatus membrane</location>
        <topology evidence="10">Single-pass type II membrane protein</topology>
    </subcellularLocation>
</comment>
<evidence type="ECO:0000256" key="9">
    <source>
        <dbReference type="ARBA" id="ARBA00023136"/>
    </source>
</evidence>
<keyword evidence="3 10" id="KW-0812">Transmembrane</keyword>
<dbReference type="InterPro" id="IPR011047">
    <property type="entry name" value="Quinoprotein_ADH-like_sf"/>
</dbReference>
<keyword evidence="2 10" id="KW-0853">WD repeat</keyword>
<keyword evidence="9 10" id="KW-0472">Membrane</keyword>
<evidence type="ECO:0000256" key="6">
    <source>
        <dbReference type="ARBA" id="ARBA00022892"/>
    </source>
</evidence>
<dbReference type="GO" id="GO:0005085">
    <property type="term" value="F:guanyl-nucleotide exchange factor activity"/>
    <property type="evidence" value="ECO:0007669"/>
    <property type="project" value="InterPro"/>
</dbReference>
<gene>
    <name evidence="12" type="ORF">DASB73_023450</name>
</gene>
<comment type="similarity">
    <text evidence="10">Belongs to the WD repeat SEC12 family.</text>
</comment>
<feature type="transmembrane region" description="Helical" evidence="10">
    <location>
        <begin position="341"/>
        <end position="358"/>
    </location>
</feature>
<dbReference type="PANTHER" id="PTHR23284">
    <property type="entry name" value="PROLACTIN REGULATORY ELEMENT BINDING PROTEIN"/>
    <property type="match status" value="1"/>
</dbReference>
<keyword evidence="1 10" id="KW-0813">Transport</keyword>
<keyword evidence="4 10" id="KW-0677">Repeat</keyword>
<keyword evidence="5 10" id="KW-0256">Endoplasmic reticulum</keyword>
<dbReference type="EMBL" id="BTGC01000005">
    <property type="protein sequence ID" value="GMM51387.1"/>
    <property type="molecule type" value="Genomic_DNA"/>
</dbReference>
<reference evidence="12 13" key="1">
    <citation type="journal article" date="2023" name="Elife">
        <title>Identification of key yeast species and microbe-microbe interactions impacting larval growth of Drosophila in the wild.</title>
        <authorList>
            <person name="Mure A."/>
            <person name="Sugiura Y."/>
            <person name="Maeda R."/>
            <person name="Honda K."/>
            <person name="Sakurai N."/>
            <person name="Takahashi Y."/>
            <person name="Watada M."/>
            <person name="Katoh T."/>
            <person name="Gotoh A."/>
            <person name="Gotoh Y."/>
            <person name="Taniguchi I."/>
            <person name="Nakamura K."/>
            <person name="Hayashi T."/>
            <person name="Katayama T."/>
            <person name="Uemura T."/>
            <person name="Hattori Y."/>
        </authorList>
    </citation>
    <scope>NUCLEOTIDE SEQUENCE [LARGE SCALE GENOMIC DNA]</scope>
    <source>
        <strain evidence="12 13">SB-73</strain>
    </source>
</reference>
<keyword evidence="7 10" id="KW-0653">Protein transport</keyword>
<evidence type="ECO:0000256" key="2">
    <source>
        <dbReference type="ARBA" id="ARBA00022574"/>
    </source>
</evidence>
<evidence type="ECO:0000256" key="11">
    <source>
        <dbReference type="SAM" id="MobiDB-lite"/>
    </source>
</evidence>
<evidence type="ECO:0000256" key="1">
    <source>
        <dbReference type="ARBA" id="ARBA00022448"/>
    </source>
</evidence>
<evidence type="ECO:0000313" key="12">
    <source>
        <dbReference type="EMBL" id="GMM51387.1"/>
    </source>
</evidence>
<evidence type="ECO:0000256" key="7">
    <source>
        <dbReference type="ARBA" id="ARBA00022927"/>
    </source>
</evidence>
<organism evidence="12 13">
    <name type="scientific">Starmerella bacillaris</name>
    <name type="common">Yeast</name>
    <name type="synonym">Candida zemplinina</name>
    <dbReference type="NCBI Taxonomy" id="1247836"/>
    <lineage>
        <taxon>Eukaryota</taxon>
        <taxon>Fungi</taxon>
        <taxon>Dikarya</taxon>
        <taxon>Ascomycota</taxon>
        <taxon>Saccharomycotina</taxon>
        <taxon>Dipodascomycetes</taxon>
        <taxon>Dipodascales</taxon>
        <taxon>Trichomonascaceae</taxon>
        <taxon>Starmerella</taxon>
    </lineage>
</organism>
<comment type="caution">
    <text evidence="12">The sequence shown here is derived from an EMBL/GenBank/DDBJ whole genome shotgun (WGS) entry which is preliminary data.</text>
</comment>
<keyword evidence="13" id="KW-1185">Reference proteome</keyword>
<keyword evidence="6" id="KW-0931">ER-Golgi transport</keyword>
<dbReference type="Gene3D" id="2.130.10.10">
    <property type="entry name" value="YVTN repeat-like/Quinoprotein amine dehydrogenase"/>
    <property type="match status" value="1"/>
</dbReference>
<dbReference type="InterPro" id="IPR015943">
    <property type="entry name" value="WD40/YVTN_repeat-like_dom_sf"/>
</dbReference>
<evidence type="ECO:0000256" key="8">
    <source>
        <dbReference type="ARBA" id="ARBA00022989"/>
    </source>
</evidence>
<accession>A0AAV5RJZ0</accession>
<sequence>MITKLETNVGTPVYVSQFIDDKQFVVGGGGGQGKHGIVNKLQLLEASHSSVKEIDEYVFPEGSDCPTAISVYNKTITVGCNVPNGDSLDRVHEFRVEENKLEKSFSLETYKSEDATVFQRSVSKNGNMTIVASSATPGKVFVLQNKHTEEKEAVEKTKSDSDFDITSIEIESEILQVILSGETLCILTETTLFVHLPNKKVEELKPPKNQKWSRMTVIEEEEASNLVLASTVGLREGVILTSIQLAPGLQQLKSTSVPTFKAASALTAANKLVVVANAKGDVFVYTTSLKLACKLTKVHKLPVTSLAVSSDGKSVVSTSMDGSIVVHVNIVVGEESVSNKIAILSLVVFLFSVFALFIQKHLKISEQLDLLTRKKQNFDSSYRPHLAQMDEIARARGMRLEEVAEGLSDRENQRAERAQYAQYIQGSVQRDQDGVPENNEAHHEPNQEWQQDSKLQNEDADINELGNVDNAFVEDDHITFEEAQEAAQKLY</sequence>
<dbReference type="AlphaFoldDB" id="A0AAV5RJZ0"/>
<dbReference type="Proteomes" id="UP001362899">
    <property type="component" value="Unassembled WGS sequence"/>
</dbReference>
<dbReference type="GO" id="GO:0015031">
    <property type="term" value="P:protein transport"/>
    <property type="evidence" value="ECO:0007669"/>
    <property type="project" value="UniProtKB-KW"/>
</dbReference>
<dbReference type="PANTHER" id="PTHR23284:SF0">
    <property type="entry name" value="PROLACTIN REGULATORY ELEMENT-BINDING PROTEIN"/>
    <property type="match status" value="1"/>
</dbReference>